<keyword evidence="2" id="KW-1185">Reference proteome</keyword>
<dbReference type="PANTHER" id="PTHR31362:SF0">
    <property type="entry name" value="EXOSTOSIN DOMAIN-CONTAINING PROTEIN-RELATED"/>
    <property type="match status" value="1"/>
</dbReference>
<evidence type="ECO:0000313" key="1">
    <source>
        <dbReference type="EMBL" id="EPB78433.1"/>
    </source>
</evidence>
<dbReference type="InterPro" id="IPR005049">
    <property type="entry name" value="STL-like"/>
</dbReference>
<reference evidence="1 2" key="1">
    <citation type="submission" date="2013-05" db="EMBL/GenBank/DDBJ databases">
        <title>Draft genome of the parasitic nematode Anyclostoma ceylanicum.</title>
        <authorList>
            <person name="Mitreva M."/>
        </authorList>
    </citation>
    <scope>NUCLEOTIDE SEQUENCE [LARGE SCALE GENOMIC DNA]</scope>
</reference>
<dbReference type="PANTHER" id="PTHR31362">
    <property type="entry name" value="GLYCOSYLTRANSFERASE STELLO1-RELATED"/>
    <property type="match status" value="1"/>
</dbReference>
<dbReference type="EMBL" id="KE124812">
    <property type="protein sequence ID" value="EPB78433.1"/>
    <property type="molecule type" value="Genomic_DNA"/>
</dbReference>
<dbReference type="Pfam" id="PF03385">
    <property type="entry name" value="STELLO"/>
    <property type="match status" value="1"/>
</dbReference>
<gene>
    <name evidence="1" type="ORF">ANCCEY_02499</name>
</gene>
<sequence>MLEFLDGWECEHDEIAGCVVSLAEEFRERNFWGSADVEAIIQWISDLKKIGAVVIVDDGKVVAKTQRIRRHC</sequence>
<dbReference type="Proteomes" id="UP000054495">
    <property type="component" value="Unassembled WGS sequence"/>
</dbReference>
<organism evidence="1 2">
    <name type="scientific">Ancylostoma ceylanicum</name>
    <dbReference type="NCBI Taxonomy" id="53326"/>
    <lineage>
        <taxon>Eukaryota</taxon>
        <taxon>Metazoa</taxon>
        <taxon>Ecdysozoa</taxon>
        <taxon>Nematoda</taxon>
        <taxon>Chromadorea</taxon>
        <taxon>Rhabditida</taxon>
        <taxon>Rhabditina</taxon>
        <taxon>Rhabditomorpha</taxon>
        <taxon>Strongyloidea</taxon>
        <taxon>Ancylostomatidae</taxon>
        <taxon>Ancylostomatinae</taxon>
        <taxon>Ancylostoma</taxon>
    </lineage>
</organism>
<protein>
    <submittedName>
        <fullName evidence="1">Uncharacterized protein</fullName>
    </submittedName>
</protein>
<proteinExistence type="predicted"/>
<evidence type="ECO:0000313" key="2">
    <source>
        <dbReference type="Proteomes" id="UP000054495"/>
    </source>
</evidence>
<dbReference type="AlphaFoldDB" id="A0A0D6M4M3"/>
<name>A0A0D6M4M3_9BILA</name>
<accession>A0A0D6M4M3</accession>